<protein>
    <recommendedName>
        <fullName evidence="2">SusE outer membrane protein domain-containing protein</fullName>
    </recommendedName>
</protein>
<sequence>MKKTYNLMLAVCSNVLLLALAIVGLTSCADNDYSMLNKGCDELTLTVDQQTTILDEHTHANEAVLLSWTTGNNGGTGNRIYYQLELAPKGTNFQNAYVAVNNETQIYSWSASQENLNNIILDKFEGTPGQSMDLEARISAISKGTEIQTSTIEFSVIPYQPVTESLFLIGDATPNGWNIDHATEMTRQDNGKFTWEGNLVEGDYKFVTTMGNFLPSYNNDGKGNLVYRENDEDPDEKFHIQEAHYYKISVDLLEGTLICEKADGMRPDYDQMYFVGDATGWGFEEMTQDPIDPFLFRYGKIINTSGEFKFGTANGSWENMYKATSEHQSYTDASVSFVSGFDPDHKWYLNDHETPKAYKICLDIRNGKERMMMKEFTPYEMVYMVGDATPNGWDLGNATTMTATTDPMVFTWTGQLNAGELKFSFDKRSDWNGAWLMCAQGNDVAPTGTEEHALFIDKSDAYLQAQYLDKNIGDVDQKWKIASSGTYTITLNQLKETVTIVKQ</sequence>
<evidence type="ECO:0000259" key="2">
    <source>
        <dbReference type="Pfam" id="PF14292"/>
    </source>
</evidence>
<accession>A0AA37HX96</accession>
<dbReference type="Pfam" id="PF14292">
    <property type="entry name" value="SusE"/>
    <property type="match status" value="1"/>
</dbReference>
<dbReference type="Gene3D" id="2.60.40.3620">
    <property type="match status" value="3"/>
</dbReference>
<dbReference type="GO" id="GO:2001070">
    <property type="term" value="F:starch binding"/>
    <property type="evidence" value="ECO:0007669"/>
    <property type="project" value="InterPro"/>
</dbReference>
<reference evidence="3" key="1">
    <citation type="submission" date="2021-08" db="EMBL/GenBank/DDBJ databases">
        <title>Prevotella lacticifex sp. nov., isolated from rumen of cow.</title>
        <authorList>
            <person name="Shinkai T."/>
            <person name="Ikeyama N."/>
            <person name="Kumagai M."/>
            <person name="Ohmori H."/>
            <person name="Sakamoto M."/>
            <person name="Ohkuma M."/>
            <person name="Mitsumori M."/>
        </authorList>
    </citation>
    <scope>NUCLEOTIDE SEQUENCE</scope>
    <source>
        <strain evidence="3">DSM 11371</strain>
    </source>
</reference>
<feature type="domain" description="SusE outer membrane protein" evidence="2">
    <location>
        <begin position="30"/>
        <end position="138"/>
    </location>
</feature>
<gene>
    <name evidence="3" type="ORF">PRRU23_23250</name>
</gene>
<dbReference type="AlphaFoldDB" id="A0AA37HX96"/>
<organism evidence="3 4">
    <name type="scientific">Segatella bryantii</name>
    <name type="common">Prevotella bryantii</name>
    <dbReference type="NCBI Taxonomy" id="77095"/>
    <lineage>
        <taxon>Bacteria</taxon>
        <taxon>Pseudomonadati</taxon>
        <taxon>Bacteroidota</taxon>
        <taxon>Bacteroidia</taxon>
        <taxon>Bacteroidales</taxon>
        <taxon>Prevotellaceae</taxon>
        <taxon>Segatella</taxon>
    </lineage>
</organism>
<evidence type="ECO:0000256" key="1">
    <source>
        <dbReference type="SAM" id="SignalP"/>
    </source>
</evidence>
<comment type="caution">
    <text evidence="3">The sequence shown here is derived from an EMBL/GenBank/DDBJ whole genome shotgun (WGS) entry which is preliminary data.</text>
</comment>
<name>A0AA37HX96_SEGBR</name>
<evidence type="ECO:0000313" key="4">
    <source>
        <dbReference type="Proteomes" id="UP000887043"/>
    </source>
</evidence>
<dbReference type="Proteomes" id="UP000887043">
    <property type="component" value="Unassembled WGS sequence"/>
</dbReference>
<feature type="chain" id="PRO_5041374882" description="SusE outer membrane protein domain-containing protein" evidence="1">
    <location>
        <begin position="30"/>
        <end position="503"/>
    </location>
</feature>
<proteinExistence type="predicted"/>
<dbReference type="InterPro" id="IPR025970">
    <property type="entry name" value="SusE"/>
</dbReference>
<dbReference type="EMBL" id="BPTR01000001">
    <property type="protein sequence ID" value="GJG28625.1"/>
    <property type="molecule type" value="Genomic_DNA"/>
</dbReference>
<dbReference type="PROSITE" id="PS51257">
    <property type="entry name" value="PROKAR_LIPOPROTEIN"/>
    <property type="match status" value="1"/>
</dbReference>
<evidence type="ECO:0000313" key="3">
    <source>
        <dbReference type="EMBL" id="GJG28625.1"/>
    </source>
</evidence>
<dbReference type="GO" id="GO:0019867">
    <property type="term" value="C:outer membrane"/>
    <property type="evidence" value="ECO:0007669"/>
    <property type="project" value="InterPro"/>
</dbReference>
<feature type="signal peptide" evidence="1">
    <location>
        <begin position="1"/>
        <end position="29"/>
    </location>
</feature>
<keyword evidence="1" id="KW-0732">Signal</keyword>